<dbReference type="SUPFAM" id="SSF53756">
    <property type="entry name" value="UDP-Glycosyltransferase/glycogen phosphorylase"/>
    <property type="match status" value="1"/>
</dbReference>
<dbReference type="Pfam" id="PF13692">
    <property type="entry name" value="Glyco_trans_1_4"/>
    <property type="match status" value="1"/>
</dbReference>
<evidence type="ECO:0000313" key="1">
    <source>
        <dbReference type="EMBL" id="CAB4860692.1"/>
    </source>
</evidence>
<accession>A0A6J7CQ44</accession>
<dbReference type="Gene3D" id="3.40.50.2000">
    <property type="entry name" value="Glycogen Phosphorylase B"/>
    <property type="match status" value="2"/>
</dbReference>
<organism evidence="1">
    <name type="scientific">freshwater metagenome</name>
    <dbReference type="NCBI Taxonomy" id="449393"/>
    <lineage>
        <taxon>unclassified sequences</taxon>
        <taxon>metagenomes</taxon>
        <taxon>ecological metagenomes</taxon>
    </lineage>
</organism>
<protein>
    <submittedName>
        <fullName evidence="1">Unannotated protein</fullName>
    </submittedName>
</protein>
<name>A0A6J7CQ44_9ZZZZ</name>
<sequence>MPTSIGTSRTRPLNVLVKLNSLELGGTQLIALDFALAAHEHGINTTLVGHHAPGPRQPSTLVDLARERGLHIEVLQQPPGTANQGQIAELSDLADRHDIDLVHSYGSWEARSAFLGPCRLGRRPLVMTVYEMWLPDVVYRLPQLIVGTRELFEDLQDTRGNVSLISPPVDLLRDDGAAVDSTGFARDLGIDEGNVLVVVVTRLDDHMKAFGVETAIRAFERLGRRDANLVVVGTGGAEERLRAEGAAVNARLGRAAVTFTGAMTDPRRAYAAADIVLGQGASAARALSFAKPLVAYGELGWSETFTPENAQRQFRTSFWSPHPADQPETLLLDQLRPLLDRRDEREQLGTFGRSFAAANFGLAEMVGKLVSVYDAAMADYGMTPWLDDWHALTEAR</sequence>
<reference evidence="1" key="1">
    <citation type="submission" date="2020-05" db="EMBL/GenBank/DDBJ databases">
        <authorList>
            <person name="Chiriac C."/>
            <person name="Salcher M."/>
            <person name="Ghai R."/>
            <person name="Kavagutti S V."/>
        </authorList>
    </citation>
    <scope>NUCLEOTIDE SEQUENCE</scope>
</reference>
<gene>
    <name evidence="1" type="ORF">UFOPK3376_00245</name>
</gene>
<dbReference type="AlphaFoldDB" id="A0A6J7CQ44"/>
<proteinExistence type="predicted"/>
<dbReference type="PANTHER" id="PTHR12526">
    <property type="entry name" value="GLYCOSYLTRANSFERASE"/>
    <property type="match status" value="1"/>
</dbReference>
<dbReference type="EMBL" id="CAFBLP010000003">
    <property type="protein sequence ID" value="CAB4860692.1"/>
    <property type="molecule type" value="Genomic_DNA"/>
</dbReference>